<evidence type="ECO:0000256" key="1">
    <source>
        <dbReference type="ARBA" id="ARBA00023125"/>
    </source>
</evidence>
<keyword evidence="4" id="KW-1185">Reference proteome</keyword>
<dbReference type="GO" id="GO:0003677">
    <property type="term" value="F:DNA binding"/>
    <property type="evidence" value="ECO:0007669"/>
    <property type="project" value="UniProtKB-KW"/>
</dbReference>
<dbReference type="RefSeq" id="WP_204466301.1">
    <property type="nucleotide sequence ID" value="NZ_JAFBCV010000006.1"/>
</dbReference>
<dbReference type="PANTHER" id="PTHR30204:SF90">
    <property type="entry name" value="HTH-TYPE TRANSCRIPTIONAL ACTIVATOR MTA"/>
    <property type="match status" value="1"/>
</dbReference>
<name>A0ABS2STV6_9BACI</name>
<dbReference type="Gene3D" id="1.10.1660.10">
    <property type="match status" value="1"/>
</dbReference>
<dbReference type="Pfam" id="PF07739">
    <property type="entry name" value="TipAS"/>
    <property type="match status" value="1"/>
</dbReference>
<keyword evidence="1 3" id="KW-0238">DNA-binding</keyword>
<dbReference type="PROSITE" id="PS50937">
    <property type="entry name" value="HTH_MERR_2"/>
    <property type="match status" value="1"/>
</dbReference>
<dbReference type="PANTHER" id="PTHR30204">
    <property type="entry name" value="REDOX-CYCLING DRUG-SENSING TRANSCRIPTIONAL ACTIVATOR SOXR"/>
    <property type="match status" value="1"/>
</dbReference>
<dbReference type="SMART" id="SM00422">
    <property type="entry name" value="HTH_MERR"/>
    <property type="match status" value="1"/>
</dbReference>
<dbReference type="Pfam" id="PF13411">
    <property type="entry name" value="MerR_1"/>
    <property type="match status" value="1"/>
</dbReference>
<dbReference type="EMBL" id="JAFBCV010000006">
    <property type="protein sequence ID" value="MBM7838927.1"/>
    <property type="molecule type" value="Genomic_DNA"/>
</dbReference>
<reference evidence="3" key="1">
    <citation type="submission" date="2021-01" db="EMBL/GenBank/DDBJ databases">
        <title>Genomic Encyclopedia of Type Strains, Phase IV (KMG-IV): sequencing the most valuable type-strain genomes for metagenomic binning, comparative biology and taxonomic classification.</title>
        <authorList>
            <person name="Goeker M."/>
        </authorList>
    </citation>
    <scope>NUCLEOTIDE SEQUENCE</scope>
    <source>
        <strain evidence="3">DSM 21943</strain>
    </source>
</reference>
<dbReference type="PRINTS" id="PR00040">
    <property type="entry name" value="HTHMERR"/>
</dbReference>
<organism evidence="3 4">
    <name type="scientific">Shouchella xiaoxiensis</name>
    <dbReference type="NCBI Taxonomy" id="766895"/>
    <lineage>
        <taxon>Bacteria</taxon>
        <taxon>Bacillati</taxon>
        <taxon>Bacillota</taxon>
        <taxon>Bacilli</taxon>
        <taxon>Bacillales</taxon>
        <taxon>Bacillaceae</taxon>
        <taxon>Shouchella</taxon>
    </lineage>
</organism>
<accession>A0ABS2STV6</accession>
<dbReference type="CDD" id="cd01106">
    <property type="entry name" value="HTH_TipAL-Mta"/>
    <property type="match status" value="1"/>
</dbReference>
<dbReference type="Proteomes" id="UP001179280">
    <property type="component" value="Unassembled WGS sequence"/>
</dbReference>
<dbReference type="InterPro" id="IPR012925">
    <property type="entry name" value="TipAS_dom"/>
</dbReference>
<protein>
    <submittedName>
        <fullName evidence="3">DNA-binding transcriptional MerR regulator</fullName>
    </submittedName>
</protein>
<dbReference type="InterPro" id="IPR047057">
    <property type="entry name" value="MerR_fam"/>
</dbReference>
<dbReference type="InterPro" id="IPR009061">
    <property type="entry name" value="DNA-bd_dom_put_sf"/>
</dbReference>
<evidence type="ECO:0000313" key="4">
    <source>
        <dbReference type="Proteomes" id="UP001179280"/>
    </source>
</evidence>
<gene>
    <name evidence="3" type="ORF">JOC54_002197</name>
</gene>
<dbReference type="InterPro" id="IPR000551">
    <property type="entry name" value="MerR-type_HTH_dom"/>
</dbReference>
<dbReference type="SUPFAM" id="SSF46955">
    <property type="entry name" value="Putative DNA-binding domain"/>
    <property type="match status" value="1"/>
</dbReference>
<feature type="domain" description="HTH merR-type" evidence="2">
    <location>
        <begin position="1"/>
        <end position="70"/>
    </location>
</feature>
<comment type="caution">
    <text evidence="3">The sequence shown here is derived from an EMBL/GenBank/DDBJ whole genome shotgun (WGS) entry which is preliminary data.</text>
</comment>
<proteinExistence type="predicted"/>
<sequence>MYTIGQLSKKTGVTVRTLDYYDEIGLLSPKKRTTGGHRLYSEGDVQQLEQILALKYMGFTLDKTKTMLEGMNWQESIQAQLDMVYAEQARLNELKEALEGVQYALKWEKELDHTILFEMIKMFQAGKETIKERLKPYLEKEEFDYIMQLKKSQSHVSQEEWEALLLDVRANLDQPPDSAVAQQLAERWFDYVDQMFEGDSALIESMWGAIQAEKNSPMFYPMDEKVIQFIDQAKTFYQKRSEKHECNRSTEN</sequence>
<evidence type="ECO:0000313" key="3">
    <source>
        <dbReference type="EMBL" id="MBM7838927.1"/>
    </source>
</evidence>
<evidence type="ECO:0000259" key="2">
    <source>
        <dbReference type="PROSITE" id="PS50937"/>
    </source>
</evidence>